<feature type="domain" description="Activator of Hsp90 ATPase homologue 1/2-like C-terminal" evidence="2">
    <location>
        <begin position="26"/>
        <end position="163"/>
    </location>
</feature>
<reference evidence="3" key="1">
    <citation type="submission" date="2023-06" db="EMBL/GenBank/DDBJ databases">
        <title>Genomic of Agaribacillus aureum.</title>
        <authorList>
            <person name="Wang G."/>
        </authorList>
    </citation>
    <scope>NUCLEOTIDE SEQUENCE</scope>
    <source>
        <strain evidence="3">BMA12</strain>
    </source>
</reference>
<sequence>MKKSLFFDFSVNKKTKTITVKREFAASLPLVWDAWTNANILDKWWAPKGWVCQTKSMKFMEGGFRHYMVRGPKGEEHWSIMNYTNIQLHKEFSGTECFADENVMLNKDFPQSEFRIVFEEKNGRTFIEHFTTYLNLEDLEASLKYGFKEGTIDAFERLDETLETKK</sequence>
<dbReference type="Gene3D" id="3.30.530.20">
    <property type="match status" value="1"/>
</dbReference>
<dbReference type="RefSeq" id="WP_346758320.1">
    <property type="nucleotide sequence ID" value="NZ_JAUJEB010000001.1"/>
</dbReference>
<evidence type="ECO:0000313" key="4">
    <source>
        <dbReference type="Proteomes" id="UP001172083"/>
    </source>
</evidence>
<dbReference type="InterPro" id="IPR013538">
    <property type="entry name" value="ASHA1/2-like_C"/>
</dbReference>
<dbReference type="EMBL" id="JAUJEB010000001">
    <property type="protein sequence ID" value="MDN5213004.1"/>
    <property type="molecule type" value="Genomic_DNA"/>
</dbReference>
<comment type="similarity">
    <text evidence="1">Belongs to the AHA1 family.</text>
</comment>
<dbReference type="Proteomes" id="UP001172083">
    <property type="component" value="Unassembled WGS sequence"/>
</dbReference>
<evidence type="ECO:0000256" key="1">
    <source>
        <dbReference type="ARBA" id="ARBA00006817"/>
    </source>
</evidence>
<keyword evidence="4" id="KW-1185">Reference proteome</keyword>
<proteinExistence type="inferred from homology"/>
<dbReference type="Pfam" id="PF08327">
    <property type="entry name" value="AHSA1"/>
    <property type="match status" value="1"/>
</dbReference>
<dbReference type="SUPFAM" id="SSF55961">
    <property type="entry name" value="Bet v1-like"/>
    <property type="match status" value="1"/>
</dbReference>
<organism evidence="3 4">
    <name type="scientific">Agaribacillus aureus</name>
    <dbReference type="NCBI Taxonomy" id="3051825"/>
    <lineage>
        <taxon>Bacteria</taxon>
        <taxon>Pseudomonadati</taxon>
        <taxon>Bacteroidota</taxon>
        <taxon>Cytophagia</taxon>
        <taxon>Cytophagales</taxon>
        <taxon>Splendidivirgaceae</taxon>
        <taxon>Agaribacillus</taxon>
    </lineage>
</organism>
<protein>
    <submittedName>
        <fullName evidence="3">SRPBCC domain-containing protein</fullName>
    </submittedName>
</protein>
<comment type="caution">
    <text evidence="3">The sequence shown here is derived from an EMBL/GenBank/DDBJ whole genome shotgun (WGS) entry which is preliminary data.</text>
</comment>
<dbReference type="CDD" id="cd07814">
    <property type="entry name" value="SRPBCC_CalC_Aha1-like"/>
    <property type="match status" value="1"/>
</dbReference>
<evidence type="ECO:0000259" key="2">
    <source>
        <dbReference type="Pfam" id="PF08327"/>
    </source>
</evidence>
<dbReference type="InterPro" id="IPR023393">
    <property type="entry name" value="START-like_dom_sf"/>
</dbReference>
<gene>
    <name evidence="3" type="ORF">QQ020_13135</name>
</gene>
<evidence type="ECO:0000313" key="3">
    <source>
        <dbReference type="EMBL" id="MDN5213004.1"/>
    </source>
</evidence>
<name>A0ABT8L5J5_9BACT</name>
<accession>A0ABT8L5J5</accession>